<protein>
    <submittedName>
        <fullName evidence="2">Uncharacterized protein</fullName>
    </submittedName>
</protein>
<evidence type="ECO:0000313" key="2">
    <source>
        <dbReference type="EMBL" id="OGL42974.1"/>
    </source>
</evidence>
<dbReference type="AlphaFoldDB" id="A0A1F7RPR3"/>
<sequence length="65" mass="7692">MKNEINTLQEISSLKKSLQIFSNKRCDDTSLIFLILIPVYWVVAYKAKTRLLYSVLFILLDFTYE</sequence>
<dbReference type="Proteomes" id="UP000179266">
    <property type="component" value="Unassembled WGS sequence"/>
</dbReference>
<proteinExistence type="predicted"/>
<dbReference type="EMBL" id="MGDD01000296">
    <property type="protein sequence ID" value="OGL42974.1"/>
    <property type="molecule type" value="Genomic_DNA"/>
</dbReference>
<evidence type="ECO:0000313" key="3">
    <source>
        <dbReference type="Proteomes" id="UP000179266"/>
    </source>
</evidence>
<feature type="transmembrane region" description="Helical" evidence="1">
    <location>
        <begin position="30"/>
        <end position="47"/>
    </location>
</feature>
<keyword evidence="1" id="KW-0472">Membrane</keyword>
<evidence type="ECO:0000256" key="1">
    <source>
        <dbReference type="SAM" id="Phobius"/>
    </source>
</evidence>
<comment type="caution">
    <text evidence="2">The sequence shown here is derived from an EMBL/GenBank/DDBJ whole genome shotgun (WGS) entry which is preliminary data.</text>
</comment>
<keyword evidence="1" id="KW-0812">Transmembrane</keyword>
<accession>A0A1F7RPR3</accession>
<organism evidence="2 3">
    <name type="scientific">Candidatus Schekmanbacteria bacterium RBG_13_48_7</name>
    <dbReference type="NCBI Taxonomy" id="1817878"/>
    <lineage>
        <taxon>Bacteria</taxon>
        <taxon>Candidatus Schekmaniibacteriota</taxon>
    </lineage>
</organism>
<gene>
    <name evidence="2" type="ORF">A2161_04615</name>
</gene>
<reference evidence="2 3" key="1">
    <citation type="journal article" date="2016" name="Nat. Commun.">
        <title>Thousands of microbial genomes shed light on interconnected biogeochemical processes in an aquifer system.</title>
        <authorList>
            <person name="Anantharaman K."/>
            <person name="Brown C.T."/>
            <person name="Hug L.A."/>
            <person name="Sharon I."/>
            <person name="Castelle C.J."/>
            <person name="Probst A.J."/>
            <person name="Thomas B.C."/>
            <person name="Singh A."/>
            <person name="Wilkins M.J."/>
            <person name="Karaoz U."/>
            <person name="Brodie E.L."/>
            <person name="Williams K.H."/>
            <person name="Hubbard S.S."/>
            <person name="Banfield J.F."/>
        </authorList>
    </citation>
    <scope>NUCLEOTIDE SEQUENCE [LARGE SCALE GENOMIC DNA]</scope>
</reference>
<name>A0A1F7RPR3_9BACT</name>
<keyword evidence="1" id="KW-1133">Transmembrane helix</keyword>